<evidence type="ECO:0000313" key="4">
    <source>
        <dbReference type="Proteomes" id="UP000198919"/>
    </source>
</evidence>
<dbReference type="RefSeq" id="WP_092511315.1">
    <property type="nucleotide sequence ID" value="NZ_CAWNQB010000004.1"/>
</dbReference>
<dbReference type="OrthoDB" id="6447971at2"/>
<reference evidence="2 5" key="3">
    <citation type="journal article" date="2017" name="Nat. Microbiol.">
        <title>Natural product diversity associated with the nematode symbionts Photorhabdus and Xenorhabdus.</title>
        <authorList>
            <person name="Tobias N.J."/>
            <person name="Wolff H."/>
            <person name="Djahanschiri B."/>
            <person name="Grundmann F."/>
            <person name="Kronenwerth M."/>
            <person name="Shi Y.M."/>
            <person name="Simonyi S."/>
            <person name="Grun P."/>
            <person name="Shapiro-Ilan D."/>
            <person name="Pidot S.J."/>
            <person name="Stinear T.P."/>
            <person name="Ebersberger I."/>
            <person name="Bode H.B."/>
        </authorList>
    </citation>
    <scope>NUCLEOTIDE SEQUENCE [LARGE SCALE GENOMIC DNA]</scope>
    <source>
        <strain evidence="2 5">DSM 17908</strain>
    </source>
</reference>
<dbReference type="EMBL" id="NITY01000012">
    <property type="protein sequence ID" value="PHM39161.1"/>
    <property type="molecule type" value="Genomic_DNA"/>
</dbReference>
<gene>
    <name evidence="3" type="ORF">SAMN05421680_11187</name>
    <name evidence="2" type="ORF">Xmau_03066</name>
</gene>
<keyword evidence="1" id="KW-1133">Transmembrane helix</keyword>
<protein>
    <submittedName>
        <fullName evidence="3">Uncharacterized protein</fullName>
    </submittedName>
</protein>
<accession>A0A1I3SEC7</accession>
<proteinExistence type="predicted"/>
<sequence>MISHQKNHLSVRKSILVSLFVIFFSVFFLYKYKQNNIVEKIFDFTDKHCNANEECVVNMANVTPFEWDYMYFIDSGQDPNRIERIINLKFDGFLDFSQGVFFIKDNIIVHYEGYFYDPDSSDERGLLLNFDKFENGMKPIKYYVMSKDNASVLIKKEITPYRIRYWLSYANENQVVRGDVIYQGEQKIKY</sequence>
<evidence type="ECO:0000313" key="5">
    <source>
        <dbReference type="Proteomes" id="UP000224607"/>
    </source>
</evidence>
<keyword evidence="5" id="KW-1185">Reference proteome</keyword>
<keyword evidence="1" id="KW-0472">Membrane</keyword>
<keyword evidence="1" id="KW-0812">Transmembrane</keyword>
<feature type="transmembrane region" description="Helical" evidence="1">
    <location>
        <begin position="15"/>
        <end position="32"/>
    </location>
</feature>
<dbReference type="Proteomes" id="UP000224607">
    <property type="component" value="Unassembled WGS sequence"/>
</dbReference>
<dbReference type="AlphaFoldDB" id="A0A1I3SEC7"/>
<evidence type="ECO:0000313" key="3">
    <source>
        <dbReference type="EMBL" id="SFJ57193.1"/>
    </source>
</evidence>
<name>A0A1I3SEC7_9GAMM</name>
<reference evidence="4" key="2">
    <citation type="submission" date="2016-10" db="EMBL/GenBank/DDBJ databases">
        <authorList>
            <person name="Varghese N."/>
            <person name="Submissions S."/>
        </authorList>
    </citation>
    <scope>NUCLEOTIDE SEQUENCE [LARGE SCALE GENOMIC DNA]</scope>
    <source>
        <strain evidence="4">DSM 17908</strain>
    </source>
</reference>
<evidence type="ECO:0000313" key="2">
    <source>
        <dbReference type="EMBL" id="PHM39161.1"/>
    </source>
</evidence>
<dbReference type="Proteomes" id="UP000198919">
    <property type="component" value="Unassembled WGS sequence"/>
</dbReference>
<reference evidence="3" key="1">
    <citation type="submission" date="2016-10" db="EMBL/GenBank/DDBJ databases">
        <authorList>
            <person name="de Groot N.N."/>
        </authorList>
    </citation>
    <scope>NUCLEOTIDE SEQUENCE [LARGE SCALE GENOMIC DNA]</scope>
    <source>
        <strain evidence="3">DSM 17908</strain>
    </source>
</reference>
<evidence type="ECO:0000256" key="1">
    <source>
        <dbReference type="SAM" id="Phobius"/>
    </source>
</evidence>
<dbReference type="EMBL" id="FORG01000011">
    <property type="protein sequence ID" value="SFJ57193.1"/>
    <property type="molecule type" value="Genomic_DNA"/>
</dbReference>
<organism evidence="3 4">
    <name type="scientific">Xenorhabdus mauleonii</name>
    <dbReference type="NCBI Taxonomy" id="351675"/>
    <lineage>
        <taxon>Bacteria</taxon>
        <taxon>Pseudomonadati</taxon>
        <taxon>Pseudomonadota</taxon>
        <taxon>Gammaproteobacteria</taxon>
        <taxon>Enterobacterales</taxon>
        <taxon>Morganellaceae</taxon>
        <taxon>Xenorhabdus</taxon>
    </lineage>
</organism>